<protein>
    <submittedName>
        <fullName evidence="1">Putative inner membrane protein</fullName>
    </submittedName>
</protein>
<dbReference type="EMBL" id="JMCB01000001">
    <property type="protein sequence ID" value="KFE72209.1"/>
    <property type="molecule type" value="Genomic_DNA"/>
</dbReference>
<proteinExistence type="predicted"/>
<dbReference type="OrthoDB" id="278790at2"/>
<dbReference type="PATRIC" id="fig|394096.3.peg.466"/>
<dbReference type="RefSeq" id="WP_052419655.1">
    <property type="nucleotide sequence ID" value="NZ_JMCB01000001.1"/>
</dbReference>
<dbReference type="AlphaFoldDB" id="A0A085WWZ6"/>
<name>A0A085WWZ6_9BACT</name>
<gene>
    <name evidence="1" type="ORF">DB31_0471</name>
</gene>
<accession>A0A085WWZ6</accession>
<keyword evidence="2" id="KW-1185">Reference proteome</keyword>
<dbReference type="STRING" id="394096.DB31_0471"/>
<reference evidence="1 2" key="1">
    <citation type="submission" date="2014-04" db="EMBL/GenBank/DDBJ databases">
        <title>Genome assembly of Hyalangium minutum DSM 14724.</title>
        <authorList>
            <person name="Sharma G."/>
            <person name="Subramanian S."/>
        </authorList>
    </citation>
    <scope>NUCLEOTIDE SEQUENCE [LARGE SCALE GENOMIC DNA]</scope>
    <source>
        <strain evidence="1 2">DSM 14724</strain>
    </source>
</reference>
<sequence length="291" mass="32734">MGFFDGLFGMQKVPVMARRERPLSLQLLFPNKLCLHVTALAEGLRALHPMLAQACFELDAQASAAMNAEVGVARWGKHKVQVVLFGVRMPHTVVEQCVAPAYYGAELKTRAREHTAHALLFYVGEDPDPLEQYVALAVLAVALAKEGALVVLNESAHTSFPTQPLVPDKGEDLLEQLRTIPLTALYVGFVKLQVPKAEGVWMRTYGAQRMGLPDLAWHAQSDAEAFDTFQLFSGLLEYLRVSGARFDEGHTAEWQRRHVRIRKPRWRERKFLGRPGQLFVLEPRELSKRGR</sequence>
<organism evidence="1 2">
    <name type="scientific">Hyalangium minutum</name>
    <dbReference type="NCBI Taxonomy" id="394096"/>
    <lineage>
        <taxon>Bacteria</taxon>
        <taxon>Pseudomonadati</taxon>
        <taxon>Myxococcota</taxon>
        <taxon>Myxococcia</taxon>
        <taxon>Myxococcales</taxon>
        <taxon>Cystobacterineae</taxon>
        <taxon>Archangiaceae</taxon>
        <taxon>Hyalangium</taxon>
    </lineage>
</organism>
<dbReference type="Proteomes" id="UP000028725">
    <property type="component" value="Unassembled WGS sequence"/>
</dbReference>
<evidence type="ECO:0000313" key="2">
    <source>
        <dbReference type="Proteomes" id="UP000028725"/>
    </source>
</evidence>
<evidence type="ECO:0000313" key="1">
    <source>
        <dbReference type="EMBL" id="KFE72209.1"/>
    </source>
</evidence>
<comment type="caution">
    <text evidence="1">The sequence shown here is derived from an EMBL/GenBank/DDBJ whole genome shotgun (WGS) entry which is preliminary data.</text>
</comment>